<organism evidence="1 2">
    <name type="scientific">Cellulomonas marina</name>
    <dbReference type="NCBI Taxonomy" id="988821"/>
    <lineage>
        <taxon>Bacteria</taxon>
        <taxon>Bacillati</taxon>
        <taxon>Actinomycetota</taxon>
        <taxon>Actinomycetes</taxon>
        <taxon>Micrococcales</taxon>
        <taxon>Cellulomonadaceae</taxon>
        <taxon>Cellulomonas</taxon>
    </lineage>
</organism>
<evidence type="ECO:0000313" key="1">
    <source>
        <dbReference type="EMBL" id="SFB35654.1"/>
    </source>
</evidence>
<sequence length="47" mass="4905">MTIPPSRPRPARIGETPIYDQVVAERGDPAQWGAATRTTGAGAAASR</sequence>
<reference evidence="2" key="1">
    <citation type="submission" date="2016-10" db="EMBL/GenBank/DDBJ databases">
        <authorList>
            <person name="Varghese N."/>
            <person name="Submissions S."/>
        </authorList>
    </citation>
    <scope>NUCLEOTIDE SEQUENCE [LARGE SCALE GENOMIC DNA]</scope>
    <source>
        <strain evidence="2">CGMCC 4.6945</strain>
    </source>
</reference>
<dbReference type="RefSeq" id="WP_175499576.1">
    <property type="nucleotide sequence ID" value="NZ_BONM01000020.1"/>
</dbReference>
<dbReference type="AlphaFoldDB" id="A0A1I1ACE7"/>
<proteinExistence type="predicted"/>
<evidence type="ECO:0000313" key="2">
    <source>
        <dbReference type="Proteomes" id="UP000199012"/>
    </source>
</evidence>
<name>A0A1I1ACE7_9CELL</name>
<keyword evidence="2" id="KW-1185">Reference proteome</keyword>
<dbReference type="EMBL" id="FOKA01000017">
    <property type="protein sequence ID" value="SFB35654.1"/>
    <property type="molecule type" value="Genomic_DNA"/>
</dbReference>
<accession>A0A1I1ACE7</accession>
<dbReference type="STRING" id="988821.SAMN05421867_11712"/>
<dbReference type="Proteomes" id="UP000199012">
    <property type="component" value="Unassembled WGS sequence"/>
</dbReference>
<protein>
    <submittedName>
        <fullName evidence="1">Uncharacterized protein</fullName>
    </submittedName>
</protein>
<gene>
    <name evidence="1" type="ORF">SAMN05421867_11712</name>
</gene>